<evidence type="ECO:0000313" key="1">
    <source>
        <dbReference type="EMBL" id="MPM80878.1"/>
    </source>
</evidence>
<accession>A0A645CVJ6</accession>
<evidence type="ECO:0008006" key="2">
    <source>
        <dbReference type="Google" id="ProtNLM"/>
    </source>
</evidence>
<dbReference type="AlphaFoldDB" id="A0A645CVJ6"/>
<dbReference type="Gene3D" id="1.25.40.10">
    <property type="entry name" value="Tetratricopeptide repeat domain"/>
    <property type="match status" value="1"/>
</dbReference>
<comment type="caution">
    <text evidence="1">The sequence shown here is derived from an EMBL/GenBank/DDBJ whole genome shotgun (WGS) entry which is preliminary data.</text>
</comment>
<gene>
    <name evidence="1" type="ORF">SDC9_127929</name>
</gene>
<dbReference type="InterPro" id="IPR019734">
    <property type="entry name" value="TPR_rpt"/>
</dbReference>
<organism evidence="1">
    <name type="scientific">bioreactor metagenome</name>
    <dbReference type="NCBI Taxonomy" id="1076179"/>
    <lineage>
        <taxon>unclassified sequences</taxon>
        <taxon>metagenomes</taxon>
        <taxon>ecological metagenomes</taxon>
    </lineage>
</organism>
<dbReference type="EMBL" id="VSSQ01030367">
    <property type="protein sequence ID" value="MPM80878.1"/>
    <property type="molecule type" value="Genomic_DNA"/>
</dbReference>
<reference evidence="1" key="1">
    <citation type="submission" date="2019-08" db="EMBL/GenBank/DDBJ databases">
        <authorList>
            <person name="Kucharzyk K."/>
            <person name="Murdoch R.W."/>
            <person name="Higgins S."/>
            <person name="Loffler F."/>
        </authorList>
    </citation>
    <scope>NUCLEOTIDE SEQUENCE</scope>
</reference>
<name>A0A645CVJ6_9ZZZZ</name>
<protein>
    <recommendedName>
        <fullName evidence="2">Tetratricopeptide repeat protein</fullName>
    </recommendedName>
</protein>
<proteinExistence type="predicted"/>
<dbReference type="SUPFAM" id="SSF48452">
    <property type="entry name" value="TPR-like"/>
    <property type="match status" value="1"/>
</dbReference>
<dbReference type="PROSITE" id="PS50005">
    <property type="entry name" value="TPR"/>
    <property type="match status" value="1"/>
</dbReference>
<dbReference type="InterPro" id="IPR011990">
    <property type="entry name" value="TPR-like_helical_dom_sf"/>
</dbReference>
<sequence length="269" mass="30498">MERKRNLMSIIYRSFASVLILLLITMVGSAKSTINSEHLSDNLPSTYKSKAYDAFINGDMGKWLNLIIEMESDIVSLKGKPAENDVKMELLNYYYGYTAFLISKEQMREASTYAEKGEKIIEMFLAKQPQNAEMLAYKAAFKGFKIGISKFKAVTLGMQSQSIIKKAYALSPGNIRVLTERGNILFYSPKMFGGNKREAIQMYKKAASALESRGDTVGNWEYLNLLTIIAQALLDTGNKNEAINLYKKLLILEPRFKWAQEKLKIISDF</sequence>